<dbReference type="GO" id="GO:0016887">
    <property type="term" value="F:ATP hydrolysis activity"/>
    <property type="evidence" value="ECO:0007669"/>
    <property type="project" value="InterPro"/>
</dbReference>
<feature type="domain" description="ABC transporter" evidence="9">
    <location>
        <begin position="260"/>
        <end position="503"/>
    </location>
</feature>
<keyword evidence="2" id="KW-0813">Transport</keyword>
<dbReference type="PROSITE" id="PS00211">
    <property type="entry name" value="ABC_TRANSPORTER_1"/>
    <property type="match status" value="1"/>
</dbReference>
<dbReference type="RefSeq" id="WP_132124090.1">
    <property type="nucleotide sequence ID" value="NZ_SLWS01000011.1"/>
</dbReference>
<dbReference type="OrthoDB" id="3648693at2"/>
<dbReference type="PROSITE" id="PS50893">
    <property type="entry name" value="ABC_TRANSPORTER_2"/>
    <property type="match status" value="2"/>
</dbReference>
<gene>
    <name evidence="10" type="ORF">EV192_111276</name>
</gene>
<evidence type="ECO:0000256" key="2">
    <source>
        <dbReference type="ARBA" id="ARBA00022448"/>
    </source>
</evidence>
<feature type="domain" description="ABC transporter" evidence="9">
    <location>
        <begin position="7"/>
        <end position="243"/>
    </location>
</feature>
<dbReference type="EMBL" id="SLWS01000011">
    <property type="protein sequence ID" value="TCO53079.1"/>
    <property type="molecule type" value="Genomic_DNA"/>
</dbReference>
<evidence type="ECO:0000256" key="8">
    <source>
        <dbReference type="ARBA" id="ARBA00023136"/>
    </source>
</evidence>
<reference evidence="10 11" key="1">
    <citation type="submission" date="2019-03" db="EMBL/GenBank/DDBJ databases">
        <title>Genomic Encyclopedia of Type Strains, Phase IV (KMG-IV): sequencing the most valuable type-strain genomes for metagenomic binning, comparative biology and taxonomic classification.</title>
        <authorList>
            <person name="Goeker M."/>
        </authorList>
    </citation>
    <scope>NUCLEOTIDE SEQUENCE [LARGE SCALE GENOMIC DNA]</scope>
    <source>
        <strain evidence="10 11">DSM 45934</strain>
    </source>
</reference>
<evidence type="ECO:0000256" key="6">
    <source>
        <dbReference type="ARBA" id="ARBA00022840"/>
    </source>
</evidence>
<keyword evidence="6 10" id="KW-0067">ATP-binding</keyword>
<name>A0A4R2JAR3_9PSEU</name>
<dbReference type="FunFam" id="3.40.50.300:FF:000127">
    <property type="entry name" value="Ribose import ATP-binding protein RbsA"/>
    <property type="match status" value="1"/>
</dbReference>
<keyword evidence="8" id="KW-0472">Membrane</keyword>
<dbReference type="InterPro" id="IPR003439">
    <property type="entry name" value="ABC_transporter-like_ATP-bd"/>
</dbReference>
<comment type="subcellular location">
    <subcellularLocation>
        <location evidence="1">Cell membrane</location>
        <topology evidence="1">Peripheral membrane protein</topology>
    </subcellularLocation>
</comment>
<keyword evidence="3" id="KW-1003">Cell membrane</keyword>
<evidence type="ECO:0000313" key="11">
    <source>
        <dbReference type="Proteomes" id="UP000295680"/>
    </source>
</evidence>
<accession>A0A4R2JAR3</accession>
<dbReference type="InterPro" id="IPR050107">
    <property type="entry name" value="ABC_carbohydrate_import_ATPase"/>
</dbReference>
<keyword evidence="7" id="KW-1278">Translocase</keyword>
<proteinExistence type="predicted"/>
<evidence type="ECO:0000256" key="7">
    <source>
        <dbReference type="ARBA" id="ARBA00022967"/>
    </source>
</evidence>
<dbReference type="GO" id="GO:0005524">
    <property type="term" value="F:ATP binding"/>
    <property type="evidence" value="ECO:0007669"/>
    <property type="project" value="UniProtKB-KW"/>
</dbReference>
<dbReference type="GO" id="GO:0005886">
    <property type="term" value="C:plasma membrane"/>
    <property type="evidence" value="ECO:0007669"/>
    <property type="project" value="UniProtKB-SubCell"/>
</dbReference>
<keyword evidence="4" id="KW-0677">Repeat</keyword>
<evidence type="ECO:0000256" key="4">
    <source>
        <dbReference type="ARBA" id="ARBA00022737"/>
    </source>
</evidence>
<dbReference type="Pfam" id="PF00005">
    <property type="entry name" value="ABC_tran"/>
    <property type="match status" value="2"/>
</dbReference>
<dbReference type="AlphaFoldDB" id="A0A4R2JAR3"/>
<dbReference type="InterPro" id="IPR027417">
    <property type="entry name" value="P-loop_NTPase"/>
</dbReference>
<evidence type="ECO:0000256" key="3">
    <source>
        <dbReference type="ARBA" id="ARBA00022475"/>
    </source>
</evidence>
<evidence type="ECO:0000256" key="5">
    <source>
        <dbReference type="ARBA" id="ARBA00022741"/>
    </source>
</evidence>
<dbReference type="Gene3D" id="3.40.50.300">
    <property type="entry name" value="P-loop containing nucleotide triphosphate hydrolases"/>
    <property type="match status" value="2"/>
</dbReference>
<dbReference type="PANTHER" id="PTHR43790">
    <property type="entry name" value="CARBOHYDRATE TRANSPORT ATP-BINDING PROTEIN MG119-RELATED"/>
    <property type="match status" value="1"/>
</dbReference>
<evidence type="ECO:0000313" key="10">
    <source>
        <dbReference type="EMBL" id="TCO53079.1"/>
    </source>
</evidence>
<keyword evidence="11" id="KW-1185">Reference proteome</keyword>
<sequence>MDSVVLVELAAISKSYGGVRACRNVDFAVRAGEVHALLGENGAGKSTLMRVLSGDLADYEGTVTVDGQPVRFHGPADAQRAGIAMIHQELDLVPGLSVADNIFLGREPRTRLRTLDRRAMLRETRNLLRRTGIDLDPRRPVGDLRTGEQQLVSIAKALSLDAKVLIMDEPTSALSVAEVDRMFTVITELRRAGAGIVYISHRMDEIGRIADRATVLRNGSVVAQFDAREMTAEGAAEAMIGRPVQTMFAHDPAAQGATLLEVDGLVVPRHRSGRRDPAGISLTVRHGEIVGLAGLLGSGRTELLETLFGAGGSWRGSIRLDGKPIRPRSPRHAVRLGLAFVPEDRRISGLALDHSVLANTVLSIVDRIARFGVVSRRQEMSETTRMVHDLRVKLGSVRDPVSALSGGNQQKVVFGRMLLTEPSLLLLDEPTRGVDVGAKAEIYQLLGRLAEGGMGVLLASSELAELVGVCDRVIVLRGGQNVAELPTAHAGEAELLAASMGEVVPL</sequence>
<dbReference type="InterPro" id="IPR017871">
    <property type="entry name" value="ABC_transporter-like_CS"/>
</dbReference>
<keyword evidence="5" id="KW-0547">Nucleotide-binding</keyword>
<dbReference type="Proteomes" id="UP000295680">
    <property type="component" value="Unassembled WGS sequence"/>
</dbReference>
<dbReference type="CDD" id="cd03216">
    <property type="entry name" value="ABC_Carb_Monos_I"/>
    <property type="match status" value="1"/>
</dbReference>
<protein>
    <submittedName>
        <fullName evidence="10">Ribose transport system ATP-binding protein</fullName>
    </submittedName>
</protein>
<dbReference type="PANTHER" id="PTHR43790:SF9">
    <property type="entry name" value="GALACTOFURANOSE TRANSPORTER ATP-BINDING PROTEIN YTFR"/>
    <property type="match status" value="1"/>
</dbReference>
<evidence type="ECO:0000259" key="9">
    <source>
        <dbReference type="PROSITE" id="PS50893"/>
    </source>
</evidence>
<dbReference type="SMART" id="SM00382">
    <property type="entry name" value="AAA"/>
    <property type="match status" value="2"/>
</dbReference>
<dbReference type="InterPro" id="IPR003593">
    <property type="entry name" value="AAA+_ATPase"/>
</dbReference>
<dbReference type="CDD" id="cd03215">
    <property type="entry name" value="ABC_Carb_Monos_II"/>
    <property type="match status" value="1"/>
</dbReference>
<organism evidence="10 11">
    <name type="scientific">Actinocrispum wychmicini</name>
    <dbReference type="NCBI Taxonomy" id="1213861"/>
    <lineage>
        <taxon>Bacteria</taxon>
        <taxon>Bacillati</taxon>
        <taxon>Actinomycetota</taxon>
        <taxon>Actinomycetes</taxon>
        <taxon>Pseudonocardiales</taxon>
        <taxon>Pseudonocardiaceae</taxon>
        <taxon>Actinocrispum</taxon>
    </lineage>
</organism>
<evidence type="ECO:0000256" key="1">
    <source>
        <dbReference type="ARBA" id="ARBA00004202"/>
    </source>
</evidence>
<dbReference type="SUPFAM" id="SSF52540">
    <property type="entry name" value="P-loop containing nucleoside triphosphate hydrolases"/>
    <property type="match status" value="2"/>
</dbReference>
<comment type="caution">
    <text evidence="10">The sequence shown here is derived from an EMBL/GenBank/DDBJ whole genome shotgun (WGS) entry which is preliminary data.</text>
</comment>